<dbReference type="Gene3D" id="3.30.200.20">
    <property type="entry name" value="Phosphorylase Kinase, domain 1"/>
    <property type="match status" value="1"/>
</dbReference>
<reference evidence="1 2" key="1">
    <citation type="journal article" date="2022" name="bioRxiv">
        <title>Genomics of Preaxostyla Flagellates Illuminates Evolutionary Transitions and the Path Towards Mitochondrial Loss.</title>
        <authorList>
            <person name="Novak L.V.F."/>
            <person name="Treitli S.C."/>
            <person name="Pyrih J."/>
            <person name="Halakuc P."/>
            <person name="Pipaliya S.V."/>
            <person name="Vacek V."/>
            <person name="Brzon O."/>
            <person name="Soukal P."/>
            <person name="Eme L."/>
            <person name="Dacks J.B."/>
            <person name="Karnkowska A."/>
            <person name="Elias M."/>
            <person name="Hampl V."/>
        </authorList>
    </citation>
    <scope>NUCLEOTIDE SEQUENCE [LARGE SCALE GENOMIC DNA]</scope>
    <source>
        <strain evidence="1">NAU3</strain>
        <tissue evidence="1">Gut</tissue>
    </source>
</reference>
<keyword evidence="2" id="KW-1185">Reference proteome</keyword>
<name>A0ABQ9WVJ0_9EUKA</name>
<comment type="caution">
    <text evidence="1">The sequence shown here is derived from an EMBL/GenBank/DDBJ whole genome shotgun (WGS) entry which is preliminary data.</text>
</comment>
<evidence type="ECO:0000313" key="2">
    <source>
        <dbReference type="Proteomes" id="UP001281761"/>
    </source>
</evidence>
<proteinExistence type="predicted"/>
<evidence type="ECO:0000313" key="1">
    <source>
        <dbReference type="EMBL" id="KAK2943338.1"/>
    </source>
</evidence>
<dbReference type="Proteomes" id="UP001281761">
    <property type="component" value="Unassembled WGS sequence"/>
</dbReference>
<accession>A0ABQ9WVJ0</accession>
<sequence>MFIIATLGISITEPERVDPLAIRFPTCNYLHDPSRQVKNCFDFIHHHFQSLSPDIRLVTLHFFFQDKDNLVVTMEFVQGGDTAETVCVRFAPTLTFFENAILIDVNIVTNKEASADTLSKHTAHVECIVAQPSLVAGSSGLPLSPFIGLLTLHSLEQPNTSTYNLKAPKLKGTKVQKSWQDRERDVLNDLIGNGTALNLNGTAIDTVQTFQPNRRGMVTEVVLPNTRSEMAATTVTFAKKKEKTEKKAIWIWEHQLYRVTRVGTTISFAVSSPTPLVSLSSCVFAGSFPSSTGKSRLRSGKVKTQICRSVK</sequence>
<protein>
    <submittedName>
        <fullName evidence="1">Uncharacterized protein</fullName>
    </submittedName>
</protein>
<dbReference type="EMBL" id="JARBJD010000352">
    <property type="protein sequence ID" value="KAK2943338.1"/>
    <property type="molecule type" value="Genomic_DNA"/>
</dbReference>
<organism evidence="1 2">
    <name type="scientific">Blattamonas nauphoetae</name>
    <dbReference type="NCBI Taxonomy" id="2049346"/>
    <lineage>
        <taxon>Eukaryota</taxon>
        <taxon>Metamonada</taxon>
        <taxon>Preaxostyla</taxon>
        <taxon>Oxymonadida</taxon>
        <taxon>Blattamonas</taxon>
    </lineage>
</organism>
<gene>
    <name evidence="1" type="ORF">BLNAU_21763</name>
</gene>